<reference evidence="1 2" key="1">
    <citation type="journal article" date="2012" name="PLoS Pathog.">
        <title>The genome of the obligate intracellular parasite Trachipleistophora hominis: new insights into microsporidian genome dynamics and reductive evolution.</title>
        <authorList>
            <person name="Heinz E."/>
            <person name="Williams T.A."/>
            <person name="Nakjang S."/>
            <person name="Noel C.J."/>
            <person name="Swan D.C."/>
            <person name="Goldberg A.V."/>
            <person name="Harris S.R."/>
            <person name="Weinmaier T."/>
            <person name="Markert S."/>
            <person name="Becher D."/>
            <person name="Bernhardt J."/>
            <person name="Dagan T."/>
            <person name="Hacker C."/>
            <person name="Lucocq J.M."/>
            <person name="Schweder T."/>
            <person name="Rattei T."/>
            <person name="Hall N."/>
            <person name="Hirt R.P."/>
            <person name="Embley T.M."/>
        </authorList>
    </citation>
    <scope>NUCLEOTIDE SEQUENCE [LARGE SCALE GENOMIC DNA]</scope>
</reference>
<name>L7JSM5_TRAHO</name>
<evidence type="ECO:0000313" key="1">
    <source>
        <dbReference type="EMBL" id="ELQ74295.1"/>
    </source>
</evidence>
<evidence type="ECO:0000313" key="2">
    <source>
        <dbReference type="Proteomes" id="UP000011185"/>
    </source>
</evidence>
<gene>
    <name evidence="1" type="ORF">THOM_2784</name>
</gene>
<dbReference type="VEuPathDB" id="MicrosporidiaDB:THOM_2784"/>
<dbReference type="HOGENOM" id="CLU_1210533_0_0_1"/>
<organism evidence="1 2">
    <name type="scientific">Trachipleistophora hominis</name>
    <name type="common">Microsporidian parasite</name>
    <dbReference type="NCBI Taxonomy" id="72359"/>
    <lineage>
        <taxon>Eukaryota</taxon>
        <taxon>Fungi</taxon>
        <taxon>Fungi incertae sedis</taxon>
        <taxon>Microsporidia</taxon>
        <taxon>Pleistophoridae</taxon>
        <taxon>Trachipleistophora</taxon>
    </lineage>
</organism>
<protein>
    <submittedName>
        <fullName evidence="1">Uncharacterized protein</fullName>
    </submittedName>
</protein>
<dbReference type="EMBL" id="JH994052">
    <property type="protein sequence ID" value="ELQ74295.1"/>
    <property type="molecule type" value="Genomic_DNA"/>
</dbReference>
<proteinExistence type="predicted"/>
<dbReference type="AlphaFoldDB" id="L7JSM5"/>
<sequence>MIPMFFSRNLRVEKAYQLSSLYLYANPLDAIEVRDNKHTRRHVFSRMLTDASTRMSNIYPNDHSFRFEATSNLISSPTVIGKLYVSIRDGDKWVYQTAPVLDHLRIFAARFHETLTGGMMSRGRFLEMMAMEVIFMEYLIKRTGDANMLSSGPVGQFLRRHMCADAIPLYQVDEIIPGLCAGSDLRVSVHNANRRVFQLLADCATQSRSGPARRHRLRDRHARDCTDVL</sequence>
<dbReference type="Proteomes" id="UP000011185">
    <property type="component" value="Unassembled WGS sequence"/>
</dbReference>
<accession>L7JSM5</accession>
<keyword evidence="2" id="KW-1185">Reference proteome</keyword>
<dbReference type="InParanoid" id="L7JSM5"/>